<protein>
    <submittedName>
        <fullName evidence="2">Uncharacterized protein</fullName>
    </submittedName>
</protein>
<dbReference type="Proteomes" id="UP000321892">
    <property type="component" value="Chromosome"/>
</dbReference>
<dbReference type="AlphaFoldDB" id="A0A510JDX8"/>
<evidence type="ECO:0000313" key="2">
    <source>
        <dbReference type="EMBL" id="BBM37498.1"/>
    </source>
</evidence>
<organism evidence="2 3">
    <name type="scientific">Leptotrichia hofstadii</name>
    <dbReference type="NCBI Taxonomy" id="157688"/>
    <lineage>
        <taxon>Bacteria</taxon>
        <taxon>Fusobacteriati</taxon>
        <taxon>Fusobacteriota</taxon>
        <taxon>Fusobacteriia</taxon>
        <taxon>Fusobacteriales</taxon>
        <taxon>Leptotrichiaceae</taxon>
        <taxon>Leptotrichia</taxon>
    </lineage>
</organism>
<reference evidence="2 3" key="1">
    <citation type="submission" date="2019-07" db="EMBL/GenBank/DDBJ databases">
        <title>Complete Genome Sequence of Leptotrichia hofstadii Strain JCM16775.</title>
        <authorList>
            <person name="Watanabe S."/>
            <person name="Cui L."/>
        </authorList>
    </citation>
    <scope>NUCLEOTIDE SEQUENCE [LARGE SCALE GENOMIC DNA]</scope>
    <source>
        <strain evidence="2 3">JCM16775</strain>
    </source>
</reference>
<dbReference type="EMBL" id="AP019823">
    <property type="protein sequence ID" value="BBM37498.1"/>
    <property type="molecule type" value="Genomic_DNA"/>
</dbReference>
<dbReference type="RefSeq" id="WP_146967785.1">
    <property type="nucleotide sequence ID" value="NZ_AP019823.1"/>
</dbReference>
<sequence length="105" mass="12049">MKNDPAEYGTKGSVRPDNMKLKNNIPVESFEMKNYKLQNYDNMANTIVKQVEQRRKNLPLTVTKQNIVIDARGQGITAVQEKEIIQKIIDKSNGTIKKSDITIWK</sequence>
<dbReference type="KEGG" id="lhf:JCM16775_0174"/>
<accession>A0A510JDX8</accession>
<name>A0A510JDX8_9FUSO</name>
<evidence type="ECO:0000256" key="1">
    <source>
        <dbReference type="SAM" id="MobiDB-lite"/>
    </source>
</evidence>
<evidence type="ECO:0000313" key="3">
    <source>
        <dbReference type="Proteomes" id="UP000321892"/>
    </source>
</evidence>
<feature type="region of interest" description="Disordered" evidence="1">
    <location>
        <begin position="1"/>
        <end position="20"/>
    </location>
</feature>
<keyword evidence="3" id="KW-1185">Reference proteome</keyword>
<dbReference type="OrthoDB" id="6917795at2"/>
<proteinExistence type="predicted"/>
<gene>
    <name evidence="2" type="ORF">JCM16775_0174</name>
</gene>